<protein>
    <submittedName>
        <fullName evidence="1">Uncharacterized protein</fullName>
    </submittedName>
</protein>
<comment type="caution">
    <text evidence="1">The sequence shown here is derived from an EMBL/GenBank/DDBJ whole genome shotgun (WGS) entry which is preliminary data.</text>
</comment>
<proteinExistence type="predicted"/>
<dbReference type="Proteomes" id="UP000245683">
    <property type="component" value="Unassembled WGS sequence"/>
</dbReference>
<reference evidence="2" key="1">
    <citation type="submission" date="2018-05" db="EMBL/GenBank/DDBJ databases">
        <title>Micromonospora globispora sp. nov. and Micromonospora rugosa sp. nov., isolated from marine sediment.</title>
        <authorList>
            <person name="Carro L."/>
            <person name="Aysel V."/>
            <person name="Cetin D."/>
            <person name="Igual J.M."/>
            <person name="Klenk H.-P."/>
            <person name="Trujillo M.E."/>
            <person name="Sahin N."/>
        </authorList>
    </citation>
    <scope>NUCLEOTIDE SEQUENCE [LARGE SCALE GENOMIC DNA]</scope>
    <source>
        <strain evidence="2">S2904</strain>
    </source>
</reference>
<dbReference type="EMBL" id="QGSV01000405">
    <property type="protein sequence ID" value="PWU43686.1"/>
    <property type="molecule type" value="Genomic_DNA"/>
</dbReference>
<gene>
    <name evidence="1" type="ORF">DLJ46_30070</name>
</gene>
<name>A0A317JS92_9ACTN</name>
<sequence>MGAVRVEVSVGQVPPGGAHQVFAGRLDLPSGVIEAGNILVHHIEKLDISPARSAFVRIFVDSRESPARVTILVAPE</sequence>
<dbReference type="AlphaFoldDB" id="A0A317JS92"/>
<evidence type="ECO:0000313" key="2">
    <source>
        <dbReference type="Proteomes" id="UP000245683"/>
    </source>
</evidence>
<evidence type="ECO:0000313" key="1">
    <source>
        <dbReference type="EMBL" id="PWU43686.1"/>
    </source>
</evidence>
<keyword evidence="2" id="KW-1185">Reference proteome</keyword>
<accession>A0A317JS92</accession>
<organism evidence="1 2">
    <name type="scientific">Micromonospora globispora</name>
    <dbReference type="NCBI Taxonomy" id="1450148"/>
    <lineage>
        <taxon>Bacteria</taxon>
        <taxon>Bacillati</taxon>
        <taxon>Actinomycetota</taxon>
        <taxon>Actinomycetes</taxon>
        <taxon>Micromonosporales</taxon>
        <taxon>Micromonosporaceae</taxon>
        <taxon>Micromonospora</taxon>
    </lineage>
</organism>